<gene>
    <name evidence="1" type="ORF">IHQ72_35880</name>
</gene>
<keyword evidence="1" id="KW-0614">Plasmid</keyword>
<organism evidence="1 2">
    <name type="scientific">Mesorhizobium onobrychidis</name>
    <dbReference type="NCBI Taxonomy" id="2775404"/>
    <lineage>
        <taxon>Bacteria</taxon>
        <taxon>Pseudomonadati</taxon>
        <taxon>Pseudomonadota</taxon>
        <taxon>Alphaproteobacteria</taxon>
        <taxon>Hyphomicrobiales</taxon>
        <taxon>Phyllobacteriaceae</taxon>
        <taxon>Mesorhizobium</taxon>
    </lineage>
</organism>
<proteinExistence type="predicted"/>
<reference evidence="1" key="1">
    <citation type="submission" date="2020-09" db="EMBL/GenBank/DDBJ databases">
        <title>Rhizobia associated with sainfoin plants.</title>
        <authorList>
            <person name="Asharfi S."/>
            <person name="Kuzmanovic N."/>
            <person name="Bunk B."/>
            <person name="Sproeer C."/>
            <person name="Becker M."/>
            <person name="Thuenen T."/>
        </authorList>
    </citation>
    <scope>NUCLEOTIDE SEQUENCE</scope>
    <source>
        <strain evidence="1">OM4</strain>
        <plasmid evidence="1">pOM4</plasmid>
    </source>
</reference>
<dbReference type="Proteomes" id="UP001058098">
    <property type="component" value="Plasmid pOM4"/>
</dbReference>
<geneLocation type="plasmid" evidence="1 2">
    <name>pOM4</name>
</geneLocation>
<sequence length="87" mass="9420">MAGIVEMSGAPPSKVSLVKFHPLSHFHRHLDSAIDRGGARRRGDAPPIDHLFNSMVIDDREITGILKKLLGGRRIALTADAKLLISG</sequence>
<keyword evidence="2" id="KW-1185">Reference proteome</keyword>
<evidence type="ECO:0000313" key="2">
    <source>
        <dbReference type="Proteomes" id="UP001058098"/>
    </source>
</evidence>
<accession>A0ABY5R803</accession>
<evidence type="ECO:0000313" key="1">
    <source>
        <dbReference type="EMBL" id="UVC19428.1"/>
    </source>
</evidence>
<dbReference type="EMBL" id="CP062230">
    <property type="protein sequence ID" value="UVC19428.1"/>
    <property type="molecule type" value="Genomic_DNA"/>
</dbReference>
<protein>
    <submittedName>
        <fullName evidence="1">Uncharacterized protein</fullName>
    </submittedName>
</protein>
<name>A0ABY5R803_9HYPH</name>